<gene>
    <name evidence="4" type="primary">EOG090X0HQJ</name>
</gene>
<dbReference type="InterPro" id="IPR008584">
    <property type="entry name" value="CXXC_Zn-binding_euk"/>
</dbReference>
<keyword evidence="3" id="KW-0862">Zinc</keyword>
<dbReference type="EMBL" id="OC978516">
    <property type="protein sequence ID" value="CAG4635171.1"/>
    <property type="molecule type" value="Genomic_DNA"/>
</dbReference>
<evidence type="ECO:0000256" key="3">
    <source>
        <dbReference type="ARBA" id="ARBA00022833"/>
    </source>
</evidence>
<evidence type="ECO:0000256" key="1">
    <source>
        <dbReference type="ARBA" id="ARBA00007818"/>
    </source>
</evidence>
<organism evidence="4">
    <name type="scientific">Alona affinis</name>
    <dbReference type="NCBI Taxonomy" id="381656"/>
    <lineage>
        <taxon>Eukaryota</taxon>
        <taxon>Metazoa</taxon>
        <taxon>Ecdysozoa</taxon>
        <taxon>Arthropoda</taxon>
        <taxon>Crustacea</taxon>
        <taxon>Branchiopoda</taxon>
        <taxon>Diplostraca</taxon>
        <taxon>Cladocera</taxon>
        <taxon>Anomopoda</taxon>
        <taxon>Chydoridae</taxon>
        <taxon>Alona</taxon>
    </lineage>
</organism>
<dbReference type="Pfam" id="PF05907">
    <property type="entry name" value="CXXC_Zn-b_euk"/>
    <property type="match status" value="1"/>
</dbReference>
<evidence type="ECO:0000313" key="4">
    <source>
        <dbReference type="EMBL" id="CAG4635171.1"/>
    </source>
</evidence>
<reference evidence="4" key="1">
    <citation type="submission" date="2021-04" db="EMBL/GenBank/DDBJ databases">
        <authorList>
            <person name="Cornetti L."/>
        </authorList>
    </citation>
    <scope>NUCLEOTIDE SEQUENCE</scope>
</reference>
<dbReference type="AlphaFoldDB" id="A0A9N6WT05"/>
<dbReference type="PANTHER" id="PTHR12857:SF0">
    <property type="entry name" value="CXXC MOTIF CONTAINING ZINC BINDING PROTEIN"/>
    <property type="match status" value="1"/>
</dbReference>
<dbReference type="PANTHER" id="PTHR12857">
    <property type="entry name" value="CXXC MOTIF CONTAINING ZINC BINDING PROTEIN"/>
    <property type="match status" value="1"/>
</dbReference>
<name>A0A9N6WT05_9CRUS</name>
<protein>
    <submittedName>
        <fullName evidence="4">EOG090X0HQJ</fullName>
    </submittedName>
</protein>
<dbReference type="SUPFAM" id="SSF141678">
    <property type="entry name" value="MAL13P1.257-like"/>
    <property type="match status" value="1"/>
</dbReference>
<dbReference type="GO" id="GO:0008270">
    <property type="term" value="F:zinc ion binding"/>
    <property type="evidence" value="ECO:0007669"/>
    <property type="project" value="TreeGrafter"/>
</dbReference>
<accession>A0A9N6WT05</accession>
<keyword evidence="2" id="KW-0479">Metal-binding</keyword>
<evidence type="ECO:0000256" key="2">
    <source>
        <dbReference type="ARBA" id="ARBA00022723"/>
    </source>
</evidence>
<comment type="similarity">
    <text evidence="1">Belongs to the UPF0587 family.</text>
</comment>
<sequence>MVKIGLKIKATLENVTNLRSDGEDFRWYLKVKCGSCNEESEKWVYITQSESVDVKGGRGTANLVVKCKLCSRENNMDIIPESVSSYNDEDQGKFKTILQFDCRGMEPFDFSPRNGWLVDGLESGTKFSDIDLSDKEWADYDEKAKTTVGIYEIEHQFAREK</sequence>
<proteinExistence type="inferred from homology"/>